<evidence type="ECO:0000256" key="2">
    <source>
        <dbReference type="ARBA" id="ARBA00022729"/>
    </source>
</evidence>
<reference evidence="8" key="2">
    <citation type="submission" date="2021-05" db="UniProtKB">
        <authorList>
            <consortium name="EnsemblPlants"/>
        </authorList>
    </citation>
    <scope>IDENTIFICATION</scope>
    <source>
        <strain evidence="8">subsp. malaccensis</strain>
    </source>
</reference>
<dbReference type="InterPro" id="IPR050542">
    <property type="entry name" value="Glycosyl_Hydrlase18_Chitinase"/>
</dbReference>
<accession>A0A804IJ80</accession>
<evidence type="ECO:0000256" key="6">
    <source>
        <dbReference type="SAM" id="SignalP"/>
    </source>
</evidence>
<dbReference type="Proteomes" id="UP000012960">
    <property type="component" value="Unplaced"/>
</dbReference>
<evidence type="ECO:0000256" key="3">
    <source>
        <dbReference type="ARBA" id="ARBA00023024"/>
    </source>
</evidence>
<dbReference type="GO" id="GO:0006032">
    <property type="term" value="P:chitin catabolic process"/>
    <property type="evidence" value="ECO:0007669"/>
    <property type="project" value="UniProtKB-KW"/>
</dbReference>
<dbReference type="SUPFAM" id="SSF51445">
    <property type="entry name" value="(Trans)glycosidases"/>
    <property type="match status" value="1"/>
</dbReference>
<evidence type="ECO:0000256" key="1">
    <source>
        <dbReference type="ARBA" id="ARBA00000822"/>
    </source>
</evidence>
<reference evidence="7" key="1">
    <citation type="submission" date="2021-03" db="EMBL/GenBank/DDBJ databases">
        <authorList>
            <consortium name="Genoscope - CEA"/>
            <person name="William W."/>
        </authorList>
    </citation>
    <scope>NUCLEOTIDE SEQUENCE</scope>
    <source>
        <strain evidence="7">Doubled-haploid Pahang</strain>
    </source>
</reference>
<dbReference type="Gramene" id="Ma03_t33620.1">
    <property type="protein sequence ID" value="Ma03_p33620.1"/>
    <property type="gene ID" value="Ma03_g33620"/>
</dbReference>
<sequence>MPWISYVKEGRKRAASSWFNMASLPPLQLAVLCLLLALTGRLRAEPSCIAVYWGQNGYERGLREACATGYYNDIISCQQDHNVTVMLSLGGAIGNYNLVSEEDAREVATYI</sequence>
<keyword evidence="5" id="KW-0119">Carbohydrate metabolism</keyword>
<evidence type="ECO:0000313" key="7">
    <source>
        <dbReference type="EMBL" id="CAG1852051.1"/>
    </source>
</evidence>
<dbReference type="InterPro" id="IPR017853">
    <property type="entry name" value="GH"/>
</dbReference>
<dbReference type="PANTHER" id="PTHR45708:SF22">
    <property type="entry name" value="ACIDIC ENDOCHITINASE"/>
    <property type="match status" value="1"/>
</dbReference>
<protein>
    <submittedName>
        <fullName evidence="7">(wild Malaysian banana) hypothetical protein</fullName>
    </submittedName>
</protein>
<name>A0A804IJ80_MUSAM</name>
<dbReference type="PANTHER" id="PTHR45708">
    <property type="entry name" value="ENDOCHITINASE"/>
    <property type="match status" value="1"/>
</dbReference>
<keyword evidence="2 6" id="KW-0732">Signal</keyword>
<feature type="chain" id="PRO_5036407707" evidence="6">
    <location>
        <begin position="45"/>
        <end position="111"/>
    </location>
</feature>
<evidence type="ECO:0000313" key="8">
    <source>
        <dbReference type="EnsemblPlants" id="Ma03_p33620.1"/>
    </source>
</evidence>
<gene>
    <name evidence="7" type="ORF">GSMUA_185150.1</name>
</gene>
<dbReference type="GO" id="GO:0008843">
    <property type="term" value="F:endochitinase activity"/>
    <property type="evidence" value="ECO:0007669"/>
    <property type="project" value="UniProtKB-EC"/>
</dbReference>
<keyword evidence="3" id="KW-0624">Polysaccharide degradation</keyword>
<evidence type="ECO:0000256" key="5">
    <source>
        <dbReference type="ARBA" id="ARBA00023277"/>
    </source>
</evidence>
<organism evidence="8 9">
    <name type="scientific">Musa acuminata subsp. malaccensis</name>
    <name type="common">Wild banana</name>
    <name type="synonym">Musa malaccensis</name>
    <dbReference type="NCBI Taxonomy" id="214687"/>
    <lineage>
        <taxon>Eukaryota</taxon>
        <taxon>Viridiplantae</taxon>
        <taxon>Streptophyta</taxon>
        <taxon>Embryophyta</taxon>
        <taxon>Tracheophyta</taxon>
        <taxon>Spermatophyta</taxon>
        <taxon>Magnoliopsida</taxon>
        <taxon>Liliopsida</taxon>
        <taxon>Zingiberales</taxon>
        <taxon>Musaceae</taxon>
        <taxon>Musa</taxon>
    </lineage>
</organism>
<comment type="catalytic activity">
    <reaction evidence="1">
        <text>Random endo-hydrolysis of N-acetyl-beta-D-glucosaminide (1-&gt;4)-beta-linkages in chitin and chitodextrins.</text>
        <dbReference type="EC" id="3.2.1.14"/>
    </reaction>
</comment>
<dbReference type="EnsemblPlants" id="Ma03_t33620.1">
    <property type="protein sequence ID" value="Ma03_p33620.1"/>
    <property type="gene ID" value="Ma03_g33620"/>
</dbReference>
<dbReference type="Gene3D" id="3.20.20.80">
    <property type="entry name" value="Glycosidases"/>
    <property type="match status" value="1"/>
</dbReference>
<proteinExistence type="predicted"/>
<evidence type="ECO:0000256" key="4">
    <source>
        <dbReference type="ARBA" id="ARBA00023157"/>
    </source>
</evidence>
<evidence type="ECO:0000313" key="9">
    <source>
        <dbReference type="Proteomes" id="UP000012960"/>
    </source>
</evidence>
<dbReference type="AlphaFoldDB" id="A0A804IJ80"/>
<keyword evidence="9" id="KW-1185">Reference proteome</keyword>
<keyword evidence="4" id="KW-1015">Disulfide bond</keyword>
<feature type="signal peptide" evidence="6">
    <location>
        <begin position="1"/>
        <end position="44"/>
    </location>
</feature>
<dbReference type="EMBL" id="HG996468">
    <property type="protein sequence ID" value="CAG1852051.1"/>
    <property type="molecule type" value="Genomic_DNA"/>
</dbReference>
<keyword evidence="3" id="KW-0146">Chitin degradation</keyword>
<dbReference type="InParanoid" id="A0A804IJ80"/>